<keyword evidence="1" id="KW-0472">Membrane</keyword>
<keyword evidence="1" id="KW-1133">Transmembrane helix</keyword>
<keyword evidence="1" id="KW-0812">Transmembrane</keyword>
<dbReference type="RefSeq" id="WP_150021574.1">
    <property type="nucleotide sequence ID" value="NZ_VWOJ01000001.1"/>
</dbReference>
<name>A0A5M6ZI97_9PROT</name>
<dbReference type="AlphaFoldDB" id="A0A5M6ZI97"/>
<evidence type="ECO:0000313" key="3">
    <source>
        <dbReference type="Proteomes" id="UP000325122"/>
    </source>
</evidence>
<accession>A0A5M6ZI97</accession>
<keyword evidence="3" id="KW-1185">Reference proteome</keyword>
<protein>
    <submittedName>
        <fullName evidence="2">DUF3137 domain-containing protein</fullName>
    </submittedName>
</protein>
<feature type="transmembrane region" description="Helical" evidence="1">
    <location>
        <begin position="29"/>
        <end position="50"/>
    </location>
</feature>
<organism evidence="2 3">
    <name type="scientific">Alkalicaulis satelles</name>
    <dbReference type="NCBI Taxonomy" id="2609175"/>
    <lineage>
        <taxon>Bacteria</taxon>
        <taxon>Pseudomonadati</taxon>
        <taxon>Pseudomonadota</taxon>
        <taxon>Alphaproteobacteria</taxon>
        <taxon>Maricaulales</taxon>
        <taxon>Maricaulaceae</taxon>
        <taxon>Alkalicaulis</taxon>
    </lineage>
</organism>
<dbReference type="EMBL" id="VWOJ01000001">
    <property type="protein sequence ID" value="KAA5804543.1"/>
    <property type="molecule type" value="Genomic_DNA"/>
</dbReference>
<sequence length="332" mass="36559">MKDLDSAMAELGPWLSEKEARRKAAVSRFMKGTAGALGAALVLGAILGLSGLPAPVAGIASVAAALLIMAWAGHPMTQLHKDVKLGLNTRMAEAFGLSYAPKPASPARFDAFRSHGLIPHSDKRAFEDHFSGEAHGADFELYEAHLQQRRRSRKRTYYVTVFRGVLIRITFPRTVEGVTLVTRDKGLFNGLEAFSRRHFSGRSLERIGLVDLRFSRLFEVYGTDQVMARYLLTPSFMERLLRLEEILKGKNVRCVFDEDLVPESGRGELLIAAQTGNKFEPGSMFAPLDDRSRIARLYAEFELIEDIMHTVLQPPAEGGGVGASVVADPEST</sequence>
<dbReference type="InterPro" id="IPR021484">
    <property type="entry name" value="DUF3137"/>
</dbReference>
<dbReference type="Proteomes" id="UP000325122">
    <property type="component" value="Unassembled WGS sequence"/>
</dbReference>
<evidence type="ECO:0000256" key="1">
    <source>
        <dbReference type="SAM" id="Phobius"/>
    </source>
</evidence>
<gene>
    <name evidence="2" type="ORF">F1654_00595</name>
</gene>
<reference evidence="2 3" key="1">
    <citation type="submission" date="2019-09" db="EMBL/GenBank/DDBJ databases">
        <authorList>
            <person name="Kevbrin V."/>
            <person name="Grouzdev D.S."/>
        </authorList>
    </citation>
    <scope>NUCLEOTIDE SEQUENCE [LARGE SCALE GENOMIC DNA]</scope>
    <source>
        <strain evidence="2 3">G-192</strain>
    </source>
</reference>
<dbReference type="Pfam" id="PF11335">
    <property type="entry name" value="DUF3137"/>
    <property type="match status" value="1"/>
</dbReference>
<proteinExistence type="predicted"/>
<comment type="caution">
    <text evidence="2">The sequence shown here is derived from an EMBL/GenBank/DDBJ whole genome shotgun (WGS) entry which is preliminary data.</text>
</comment>
<evidence type="ECO:0000313" key="2">
    <source>
        <dbReference type="EMBL" id="KAA5804543.1"/>
    </source>
</evidence>